<evidence type="ECO:0000313" key="1">
    <source>
        <dbReference type="EMBL" id="OWP79667.1"/>
    </source>
</evidence>
<gene>
    <name evidence="1" type="ORF">BWK62_00045</name>
</gene>
<reference evidence="1 2" key="1">
    <citation type="journal article" date="2017" name="Infect. Genet. Evol.">
        <title>Comparative genome analysis of fish pathogen Flavobacterium columnare reveals extensive sequence diversity within the species.</title>
        <authorList>
            <person name="Kayansamruaj P."/>
            <person name="Dong H.T."/>
            <person name="Hirono I."/>
            <person name="Kondo H."/>
            <person name="Senapin S."/>
            <person name="Rodkhum C."/>
        </authorList>
    </citation>
    <scope>NUCLEOTIDE SEQUENCE [LARGE SCALE GENOMIC DNA]</scope>
    <source>
        <strain evidence="1 2">1214</strain>
    </source>
</reference>
<dbReference type="Proteomes" id="UP000198034">
    <property type="component" value="Unassembled WGS sequence"/>
</dbReference>
<name>A0A246GE55_9FLAO</name>
<organism evidence="1 2">
    <name type="scientific">Flavobacterium columnare</name>
    <dbReference type="NCBI Taxonomy" id="996"/>
    <lineage>
        <taxon>Bacteria</taxon>
        <taxon>Pseudomonadati</taxon>
        <taxon>Bacteroidota</taxon>
        <taxon>Flavobacteriia</taxon>
        <taxon>Flavobacteriales</taxon>
        <taxon>Flavobacteriaceae</taxon>
        <taxon>Flavobacterium</taxon>
    </lineage>
</organism>
<proteinExistence type="predicted"/>
<dbReference type="SUPFAM" id="SSF82185">
    <property type="entry name" value="Histone H3 K4-specific methyltransferase SET7/9 N-terminal domain"/>
    <property type="match status" value="1"/>
</dbReference>
<protein>
    <recommendedName>
        <fullName evidence="3">MORN repeat variant</fullName>
    </recommendedName>
</protein>
<dbReference type="Pfam" id="PF07661">
    <property type="entry name" value="MORN_2"/>
    <property type="match status" value="2"/>
</dbReference>
<evidence type="ECO:0008006" key="3">
    <source>
        <dbReference type="Google" id="ProtNLM"/>
    </source>
</evidence>
<sequence>MLFKKISIISILISFLSLQEIPFNIKRISDKDFRYEFYTLKKEITPKLNKDYVWFKGGTIHTTQSGIAGELLQGEYKKFYHSNQLAEQGTFKKGLRVGTWKTWYENGKLATVSKWSKGLKRGKSIYYNTEGNVIEIGTFKKNVKNGVWINYEKKDTLKYKNGEVVITQEKKSKREKNNKDTDVSKKVSFFKRLFSKFAKAKSNERKSP</sequence>
<accession>A0A246GE55</accession>
<dbReference type="Gene3D" id="2.20.110.10">
    <property type="entry name" value="Histone H3 K4-specific methyltransferase SET7/9 N-terminal domain"/>
    <property type="match status" value="1"/>
</dbReference>
<dbReference type="AlphaFoldDB" id="A0A246GE55"/>
<dbReference type="InterPro" id="IPR011652">
    <property type="entry name" value="MORN_2"/>
</dbReference>
<dbReference type="EMBL" id="MTCY01000001">
    <property type="protein sequence ID" value="OWP79667.1"/>
    <property type="molecule type" value="Genomic_DNA"/>
</dbReference>
<comment type="caution">
    <text evidence="1">The sequence shown here is derived from an EMBL/GenBank/DDBJ whole genome shotgun (WGS) entry which is preliminary data.</text>
</comment>
<evidence type="ECO:0000313" key="2">
    <source>
        <dbReference type="Proteomes" id="UP000198034"/>
    </source>
</evidence>